<dbReference type="PANTHER" id="PTHR31018:SF3">
    <property type="entry name" value="RECEPTOR PROTEIN-TYROSINE KINASE"/>
    <property type="match status" value="1"/>
</dbReference>
<organism evidence="6 7">
    <name type="scientific">Heterodermia speciosa</name>
    <dbReference type="NCBI Taxonomy" id="116794"/>
    <lineage>
        <taxon>Eukaryota</taxon>
        <taxon>Fungi</taxon>
        <taxon>Dikarya</taxon>
        <taxon>Ascomycota</taxon>
        <taxon>Pezizomycotina</taxon>
        <taxon>Lecanoromycetes</taxon>
        <taxon>OSLEUM clade</taxon>
        <taxon>Lecanoromycetidae</taxon>
        <taxon>Caliciales</taxon>
        <taxon>Physciaceae</taxon>
        <taxon>Heterodermia</taxon>
    </lineage>
</organism>
<dbReference type="AlphaFoldDB" id="A0A8H3EGF0"/>
<dbReference type="OrthoDB" id="536881at2759"/>
<dbReference type="GO" id="GO:0009277">
    <property type="term" value="C:fungal-type cell wall"/>
    <property type="evidence" value="ECO:0007669"/>
    <property type="project" value="TreeGrafter"/>
</dbReference>
<evidence type="ECO:0000313" key="6">
    <source>
        <dbReference type="EMBL" id="CAF9904773.1"/>
    </source>
</evidence>
<gene>
    <name evidence="6" type="ORF">HETSPECPRED_004783</name>
</gene>
<feature type="compositionally biased region" description="Low complexity" evidence="4">
    <location>
        <begin position="360"/>
        <end position="380"/>
    </location>
</feature>
<keyword evidence="3" id="KW-0325">Glycoprotein</keyword>
<proteinExistence type="predicted"/>
<feature type="signal peptide" evidence="5">
    <location>
        <begin position="1"/>
        <end position="19"/>
    </location>
</feature>
<evidence type="ECO:0000256" key="1">
    <source>
        <dbReference type="ARBA" id="ARBA00004196"/>
    </source>
</evidence>
<evidence type="ECO:0008006" key="8">
    <source>
        <dbReference type="Google" id="ProtNLM"/>
    </source>
</evidence>
<dbReference type="GO" id="GO:0005886">
    <property type="term" value="C:plasma membrane"/>
    <property type="evidence" value="ECO:0007669"/>
    <property type="project" value="TreeGrafter"/>
</dbReference>
<dbReference type="Gene3D" id="3.80.10.10">
    <property type="entry name" value="Ribonuclease Inhibitor"/>
    <property type="match status" value="1"/>
</dbReference>
<keyword evidence="2 5" id="KW-0732">Signal</keyword>
<sequence length="408" mass="41993">MAIKAFLLPALAFASTVLGQCSTDATATISASGEASAIASCTTFDGSIAIETGLSVPTGGDGHQSLAIDGELTRVTGNITVTNAVNLATLSFASLKRIGGFELSGLTVLSSLNCPQLSQVDQLNFTALPALSQLSFGNTGIQTAQDILITNTNLGSLEGIDQLQKVTTFNVNNNQQLTNISLQVTSIGVSLDIEANDESVSGLATSFPLLETATNMTFRNCSSINLPALKNVTQKLGFYGNAMTGFAAPNLTTSGGLIFVDNTDLTNISIPQLTSVNGSYQIANNTLLKVIDGFPKLSVVTGALDFNGNFSEVNLPDLSRVAGAFNMQTSSSNFTCDAFDKDHDNKIIRGKYTCQGGLAKPSGAGSTPTSSGSGSKASGTSAAGHMDVNYPAVLGGTSVLAGLLQFIL</sequence>
<dbReference type="InterPro" id="IPR032675">
    <property type="entry name" value="LRR_dom_sf"/>
</dbReference>
<keyword evidence="7" id="KW-1185">Reference proteome</keyword>
<protein>
    <recommendedName>
        <fullName evidence="8">GPI-anchored cell wall organization protein Ecm33</fullName>
    </recommendedName>
</protein>
<name>A0A8H3EGF0_9LECA</name>
<feature type="region of interest" description="Disordered" evidence="4">
    <location>
        <begin position="359"/>
        <end position="380"/>
    </location>
</feature>
<dbReference type="InterPro" id="IPR051648">
    <property type="entry name" value="CWI-Assembly_Regulator"/>
</dbReference>
<dbReference type="GO" id="GO:0009986">
    <property type="term" value="C:cell surface"/>
    <property type="evidence" value="ECO:0007669"/>
    <property type="project" value="TreeGrafter"/>
</dbReference>
<dbReference type="Proteomes" id="UP000664521">
    <property type="component" value="Unassembled WGS sequence"/>
</dbReference>
<evidence type="ECO:0000256" key="3">
    <source>
        <dbReference type="ARBA" id="ARBA00023180"/>
    </source>
</evidence>
<comment type="caution">
    <text evidence="6">The sequence shown here is derived from an EMBL/GenBank/DDBJ whole genome shotgun (WGS) entry which is preliminary data.</text>
</comment>
<accession>A0A8H3EGF0</accession>
<evidence type="ECO:0000256" key="2">
    <source>
        <dbReference type="ARBA" id="ARBA00022729"/>
    </source>
</evidence>
<evidence type="ECO:0000256" key="4">
    <source>
        <dbReference type="SAM" id="MobiDB-lite"/>
    </source>
</evidence>
<evidence type="ECO:0000313" key="7">
    <source>
        <dbReference type="Proteomes" id="UP000664521"/>
    </source>
</evidence>
<evidence type="ECO:0000256" key="5">
    <source>
        <dbReference type="SAM" id="SignalP"/>
    </source>
</evidence>
<dbReference type="SUPFAM" id="SSF52058">
    <property type="entry name" value="L domain-like"/>
    <property type="match status" value="2"/>
</dbReference>
<reference evidence="6" key="1">
    <citation type="submission" date="2021-03" db="EMBL/GenBank/DDBJ databases">
        <authorList>
            <person name="Tagirdzhanova G."/>
        </authorList>
    </citation>
    <scope>NUCLEOTIDE SEQUENCE</scope>
</reference>
<comment type="subcellular location">
    <subcellularLocation>
        <location evidence="1">Cell envelope</location>
    </subcellularLocation>
</comment>
<dbReference type="GO" id="GO:0031505">
    <property type="term" value="P:fungal-type cell wall organization"/>
    <property type="evidence" value="ECO:0007669"/>
    <property type="project" value="TreeGrafter"/>
</dbReference>
<feature type="chain" id="PRO_5034670066" description="GPI-anchored cell wall organization protein Ecm33" evidence="5">
    <location>
        <begin position="20"/>
        <end position="408"/>
    </location>
</feature>
<dbReference type="EMBL" id="CAJPDS010000003">
    <property type="protein sequence ID" value="CAF9904773.1"/>
    <property type="molecule type" value="Genomic_DNA"/>
</dbReference>
<dbReference type="PANTHER" id="PTHR31018">
    <property type="entry name" value="SPORULATION-SPECIFIC PROTEIN-RELATED"/>
    <property type="match status" value="1"/>
</dbReference>